<gene>
    <name evidence="1" type="ORF">NCTC1542_07024</name>
</gene>
<proteinExistence type="predicted"/>
<dbReference type="EMBL" id="UGQY01000006">
    <property type="protein sequence ID" value="SUA31669.1"/>
    <property type="molecule type" value="Genomic_DNA"/>
</dbReference>
<protein>
    <submittedName>
        <fullName evidence="1">Uncharacterized protein</fullName>
    </submittedName>
</protein>
<reference evidence="1 2" key="1">
    <citation type="submission" date="2018-06" db="EMBL/GenBank/DDBJ databases">
        <authorList>
            <consortium name="Pathogen Informatics"/>
            <person name="Doyle S."/>
        </authorList>
    </citation>
    <scope>NUCLEOTIDE SEQUENCE [LARGE SCALE GENOMIC DNA]</scope>
    <source>
        <strain evidence="1 2">NCTC1542</strain>
    </source>
</reference>
<dbReference type="AlphaFoldDB" id="A0A378WD12"/>
<evidence type="ECO:0000313" key="2">
    <source>
        <dbReference type="Proteomes" id="UP000255389"/>
    </source>
</evidence>
<evidence type="ECO:0000313" key="1">
    <source>
        <dbReference type="EMBL" id="SUA31669.1"/>
    </source>
</evidence>
<sequence length="231" mass="26275">MEPNHLIELVDKVFQFQPKPLAVAPLEIPTGITPIEQATAGLYHAVNAITESDHTHHLRDWTDRRDRTLEWRHHLANHPIPDTAESSTAIARGEMSVTTALFGTERYEDMLTEFEEILEWSANRYTESARKHQTIADALQRANGIRRRGDERVQQILRSCNRKINKLANGDTDARRHIIEAGQLDVRAAAMAAVSGTNALTRQTLDLDEDYAVISVPDWLTRHHLDTRLHD</sequence>
<accession>A0A378WD12</accession>
<dbReference type="Proteomes" id="UP000255389">
    <property type="component" value="Unassembled WGS sequence"/>
</dbReference>
<organism evidence="1 2">
    <name type="scientific">Mycolicibacterium fortuitum</name>
    <name type="common">Mycobacterium fortuitum</name>
    <dbReference type="NCBI Taxonomy" id="1766"/>
    <lineage>
        <taxon>Bacteria</taxon>
        <taxon>Bacillati</taxon>
        <taxon>Actinomycetota</taxon>
        <taxon>Actinomycetes</taxon>
        <taxon>Mycobacteriales</taxon>
        <taxon>Mycobacteriaceae</taxon>
        <taxon>Mycolicibacterium</taxon>
    </lineage>
</organism>
<name>A0A378WD12_MYCFO</name>